<accession>A0AAJ7CB89</accession>
<dbReference type="Pfam" id="PF24176">
    <property type="entry name" value="TPR_TTI1_2nd"/>
    <property type="match status" value="1"/>
</dbReference>
<protein>
    <submittedName>
        <fullName evidence="4 5">TELO2-interacting protein 1 homolog isoform X1</fullName>
    </submittedName>
</protein>
<dbReference type="SUPFAM" id="SSF48371">
    <property type="entry name" value="ARM repeat"/>
    <property type="match status" value="2"/>
</dbReference>
<dbReference type="InterPro" id="IPR049362">
    <property type="entry name" value="TTI1_rpt"/>
</dbReference>
<dbReference type="KEGG" id="ccin:107273007"/>
<evidence type="ECO:0000313" key="4">
    <source>
        <dbReference type="RefSeq" id="XP_015606266.1"/>
    </source>
</evidence>
<dbReference type="AlphaFoldDB" id="A0AAJ7CB89"/>
<evidence type="ECO:0000259" key="1">
    <source>
        <dbReference type="Pfam" id="PF24173"/>
    </source>
</evidence>
<dbReference type="InterPro" id="IPR011989">
    <property type="entry name" value="ARM-like"/>
</dbReference>
<gene>
    <name evidence="4 5 6" type="primary">LOC107273007</name>
</gene>
<dbReference type="GO" id="GO:0005737">
    <property type="term" value="C:cytoplasm"/>
    <property type="evidence" value="ECO:0007669"/>
    <property type="project" value="TreeGrafter"/>
</dbReference>
<dbReference type="PANTHER" id="PTHR18460">
    <property type="entry name" value="TEL2 INTERACTING PROTEIN 1 TTI1 FAMILY MEMBER"/>
    <property type="match status" value="1"/>
</dbReference>
<dbReference type="GeneID" id="107273007"/>
<dbReference type="Pfam" id="PF21547">
    <property type="entry name" value="TTI1"/>
    <property type="match status" value="1"/>
</dbReference>
<name>A0AAJ7CB89_CEPCN</name>
<evidence type="ECO:0000313" key="3">
    <source>
        <dbReference type="Proteomes" id="UP000694920"/>
    </source>
</evidence>
<feature type="domain" description="TTI1 C-terminal TPR" evidence="2">
    <location>
        <begin position="720"/>
        <end position="997"/>
    </location>
</feature>
<dbReference type="CTD" id="9675"/>
<dbReference type="RefSeq" id="XP_015606266.1">
    <property type="nucleotide sequence ID" value="XM_015750780.2"/>
</dbReference>
<sequence>MERLTIQEAFTTLKPLCDSSMKSPNVKNAEEIRVCIRHISNAVIQDLQEYVLFPFTVHLQNDTLSKDVKLHLVETIRAVLLKSKILKINNFHKIFTCLLYQIYDKAQPNMVISGHEELKESVVLCLRDLIQQSTTDVIELLYARENAPKIGQAVYLSVSIAKTEKSRSLRLAAIETVMVLCQVHDQVDDDIVLRAQVADVIMLFLPGIASGLQEITLGSDIQGHKVTMMALRAWSRIISLVMEDIPQEENIPSLDAVCHVNISNSSDPLKCSLHAKGVAGMKELMQTATRSQNWLDAAAIKLNVLIPSLRELTQHSHFKVRKELAESVRLLLNKCSRNMKPSFTELVEILISLSEDEVEEVNKIAKQALNDVNEKCTANQNSRPLIELLEENFYKLLTKLPRIIRGSDDAAQLSHLNHLAGYLRLFGKQRLPQVISSIAHLRRLLLALVYVAELNCSNVSLLEDVAIKHHDDAMQYATMHPWKEFKFIRESSVEDKLTYVCKYLGEFGNLSILVDAIQELILDMPQYKKELTLLLNWIINVPFEDPTTLSLYKTIVDNYISPDSWYLPLAVTQNVSLREAQSNIVQCGLFLEGLSIIAQRVGEEYHRFLLKTLYLVIERAGSGYSVLSMIGFQTLQQIAKTLRYATVTDLLQANIDYLSYHVTLKLRRVERNPGVLDVVALIMKYSTMDVLPCLKDFVEDVLRQSAANFQQKNSYSFLKVFHIFAVCIRRLTLNEQIKTSVEEEISEDPSEIVIRAIQEYYQAKRISERIEDDDLGGKPEDILEELKNKADLDNEVQEYLEDEKKAEPPLSINMIKEISKRCLHFLPSKDLARVLLAMDTLKESLHILSDWENELLPIVHELWHPLVDRFKDPNPLVINRAWQLLITLADVSKDFIRSRTLKQVLPSISNFLKNSSKESYNQKSGGVYEFSQAYKLQKELLSQLGRTANNLQLQERELWNLLDIAQPYLSVKQNKSLQECCITMYKDIADYDADIVWVKCLRICNTTSTIEAPDDRFQTINLQVASTNIQSEYQKNVETIITYIQDKTIGVSRQ</sequence>
<dbReference type="Pfam" id="PF24173">
    <property type="entry name" value="TPR_TTI1_N"/>
    <property type="match status" value="1"/>
</dbReference>
<feature type="domain" description="TTI1 N-terminal TPR" evidence="1">
    <location>
        <begin position="10"/>
        <end position="357"/>
    </location>
</feature>
<proteinExistence type="predicted"/>
<reference evidence="4 5" key="1">
    <citation type="submission" date="2025-04" db="UniProtKB">
        <authorList>
            <consortium name="RefSeq"/>
        </authorList>
    </citation>
    <scope>IDENTIFICATION</scope>
</reference>
<dbReference type="InterPro" id="IPR052587">
    <property type="entry name" value="TELO2-interacting_protein_1"/>
</dbReference>
<dbReference type="RefSeq" id="XP_024946102.1">
    <property type="nucleotide sequence ID" value="XM_025090334.1"/>
</dbReference>
<evidence type="ECO:0000313" key="6">
    <source>
        <dbReference type="RefSeq" id="XP_024946102.1"/>
    </source>
</evidence>
<dbReference type="InterPro" id="IPR016024">
    <property type="entry name" value="ARM-type_fold"/>
</dbReference>
<keyword evidence="3" id="KW-1185">Reference proteome</keyword>
<organism evidence="3 4">
    <name type="scientific">Cephus cinctus</name>
    <name type="common">Wheat stem sawfly</name>
    <dbReference type="NCBI Taxonomy" id="211228"/>
    <lineage>
        <taxon>Eukaryota</taxon>
        <taxon>Metazoa</taxon>
        <taxon>Ecdysozoa</taxon>
        <taxon>Arthropoda</taxon>
        <taxon>Hexapoda</taxon>
        <taxon>Insecta</taxon>
        <taxon>Pterygota</taxon>
        <taxon>Neoptera</taxon>
        <taxon>Endopterygota</taxon>
        <taxon>Hymenoptera</taxon>
        <taxon>Cephoidea</taxon>
        <taxon>Cephidae</taxon>
        <taxon>Cephus</taxon>
    </lineage>
</organism>
<dbReference type="InterPro" id="IPR057567">
    <property type="entry name" value="TPR_TTI1_C"/>
</dbReference>
<dbReference type="Pfam" id="PF24181">
    <property type="entry name" value="TPR_TTI1_C"/>
    <property type="match status" value="1"/>
</dbReference>
<dbReference type="Proteomes" id="UP000694920">
    <property type="component" value="Unplaced"/>
</dbReference>
<dbReference type="InterPro" id="IPR057566">
    <property type="entry name" value="TPR_TTI1_N"/>
</dbReference>
<evidence type="ECO:0000313" key="5">
    <source>
        <dbReference type="RefSeq" id="XP_024946101.1"/>
    </source>
</evidence>
<dbReference type="PANTHER" id="PTHR18460:SF3">
    <property type="entry name" value="TELO2-INTERACTING PROTEIN 1 HOMOLOG"/>
    <property type="match status" value="1"/>
</dbReference>
<dbReference type="RefSeq" id="XP_024946101.1">
    <property type="nucleotide sequence ID" value="XM_025090333.1"/>
</dbReference>
<dbReference type="Gene3D" id="1.25.10.10">
    <property type="entry name" value="Leucine-rich Repeat Variant"/>
    <property type="match status" value="1"/>
</dbReference>
<evidence type="ECO:0000259" key="2">
    <source>
        <dbReference type="Pfam" id="PF24181"/>
    </source>
</evidence>